<dbReference type="InterPro" id="IPR050266">
    <property type="entry name" value="AB_hydrolase_sf"/>
</dbReference>
<dbReference type="Proteomes" id="UP000482960">
    <property type="component" value="Unassembled WGS sequence"/>
</dbReference>
<dbReference type="InterPro" id="IPR029058">
    <property type="entry name" value="AB_hydrolase_fold"/>
</dbReference>
<gene>
    <name evidence="2" type="ORF">Prum_067090</name>
</gene>
<dbReference type="EMBL" id="BLPG01000001">
    <property type="protein sequence ID" value="GFJ93067.1"/>
    <property type="molecule type" value="Genomic_DNA"/>
</dbReference>
<dbReference type="Gene3D" id="3.40.50.1820">
    <property type="entry name" value="alpha/beta hydrolase"/>
    <property type="match status" value="1"/>
</dbReference>
<reference evidence="2 3" key="1">
    <citation type="submission" date="2020-03" db="EMBL/GenBank/DDBJ databases">
        <title>Whole genome shotgun sequence of Phytohabitans rumicis NBRC 108638.</title>
        <authorList>
            <person name="Komaki H."/>
            <person name="Tamura T."/>
        </authorList>
    </citation>
    <scope>NUCLEOTIDE SEQUENCE [LARGE SCALE GENOMIC DNA]</scope>
    <source>
        <strain evidence="2 3">NBRC 108638</strain>
    </source>
</reference>
<dbReference type="PANTHER" id="PTHR43798:SF33">
    <property type="entry name" value="HYDROLASE, PUTATIVE (AFU_ORTHOLOGUE AFUA_2G14860)-RELATED"/>
    <property type="match status" value="1"/>
</dbReference>
<dbReference type="GO" id="GO:0016020">
    <property type="term" value="C:membrane"/>
    <property type="evidence" value="ECO:0007669"/>
    <property type="project" value="TreeGrafter"/>
</dbReference>
<dbReference type="SUPFAM" id="SSF53474">
    <property type="entry name" value="alpha/beta-Hydrolases"/>
    <property type="match status" value="1"/>
</dbReference>
<proteinExistence type="predicted"/>
<feature type="domain" description="AB hydrolase-1" evidence="1">
    <location>
        <begin position="22"/>
        <end position="244"/>
    </location>
</feature>
<evidence type="ECO:0000259" key="1">
    <source>
        <dbReference type="Pfam" id="PF00561"/>
    </source>
</evidence>
<accession>A0A6V8LG72</accession>
<dbReference type="PANTHER" id="PTHR43798">
    <property type="entry name" value="MONOACYLGLYCEROL LIPASE"/>
    <property type="match status" value="1"/>
</dbReference>
<dbReference type="InterPro" id="IPR000073">
    <property type="entry name" value="AB_hydrolase_1"/>
</dbReference>
<dbReference type="Pfam" id="PF00561">
    <property type="entry name" value="Abhydrolase_1"/>
    <property type="match status" value="1"/>
</dbReference>
<organism evidence="2 3">
    <name type="scientific">Phytohabitans rumicis</name>
    <dbReference type="NCBI Taxonomy" id="1076125"/>
    <lineage>
        <taxon>Bacteria</taxon>
        <taxon>Bacillati</taxon>
        <taxon>Actinomycetota</taxon>
        <taxon>Actinomycetes</taxon>
        <taxon>Micromonosporales</taxon>
        <taxon>Micromonosporaceae</taxon>
    </lineage>
</organism>
<keyword evidence="3" id="KW-1185">Reference proteome</keyword>
<name>A0A6V8LG72_9ACTN</name>
<evidence type="ECO:0000313" key="3">
    <source>
        <dbReference type="Proteomes" id="UP000482960"/>
    </source>
</evidence>
<evidence type="ECO:0000313" key="2">
    <source>
        <dbReference type="EMBL" id="GFJ93067.1"/>
    </source>
</evidence>
<dbReference type="PRINTS" id="PR00111">
    <property type="entry name" value="ABHYDROLASE"/>
</dbReference>
<reference evidence="2 3" key="2">
    <citation type="submission" date="2020-03" db="EMBL/GenBank/DDBJ databases">
        <authorList>
            <person name="Ichikawa N."/>
            <person name="Kimura A."/>
            <person name="Kitahashi Y."/>
            <person name="Uohara A."/>
        </authorList>
    </citation>
    <scope>NUCLEOTIDE SEQUENCE [LARGE SCALE GENOMIC DNA]</scope>
    <source>
        <strain evidence="2 3">NBRC 108638</strain>
    </source>
</reference>
<dbReference type="GO" id="GO:0003824">
    <property type="term" value="F:catalytic activity"/>
    <property type="evidence" value="ECO:0007669"/>
    <property type="project" value="UniProtKB-ARBA"/>
</dbReference>
<dbReference type="AlphaFoldDB" id="A0A6V8LG72"/>
<protein>
    <submittedName>
        <fullName evidence="2">3-oxoadipate enol-lactonase</fullName>
    </submittedName>
</protein>
<sequence>MVWLRTGLTVPYVERGDPSGLPVVLLHAWGESLGSFDRLMPALPESIRALAPDQRGHGGADKPPYGYDLSDYAGDVEAFLDEVGVASAVLVGSSSGGYVAQQVAVSCPHRVSGLVLVGTPRSLRERPPFADDVDKLTDPVDRAWVKASLEWFPRHHDVPEWYLDDRVDDGVRMPAHVWRKALDGLCTAAPPSEAGTIAAPTLIIWGGRDELLPRAEQEALAAAIPGSRLVVYEDTGHLVLWEQPDRVAQDIAGFL</sequence>
<comment type="caution">
    <text evidence="2">The sequence shown here is derived from an EMBL/GenBank/DDBJ whole genome shotgun (WGS) entry which is preliminary data.</text>
</comment>